<sequence>MNFFTGRFEDGSVMVEDYRIASHSGVNGPITIGVRAEALQPKDKGLKGHVVNVELLGRERLCQIQLESGQNITMITSIDTQIEEEQDITVGFVSGKVYLFDSESSKAMARV</sequence>
<dbReference type="Gene3D" id="2.40.50.100">
    <property type="match status" value="1"/>
</dbReference>
<proteinExistence type="predicted"/>
<comment type="caution">
    <text evidence="2">The sequence shown here is derived from an EMBL/GenBank/DDBJ whole genome shotgun (WGS) entry which is preliminary data.</text>
</comment>
<reference evidence="2" key="1">
    <citation type="submission" date="2019-08" db="EMBL/GenBank/DDBJ databases">
        <authorList>
            <person name="Kucharzyk K."/>
            <person name="Murdoch R.W."/>
            <person name="Higgins S."/>
            <person name="Loffler F."/>
        </authorList>
    </citation>
    <scope>NUCLEOTIDE SEQUENCE</scope>
</reference>
<evidence type="ECO:0000259" key="1">
    <source>
        <dbReference type="Pfam" id="PF08402"/>
    </source>
</evidence>
<protein>
    <recommendedName>
        <fullName evidence="1">Transport-associated OB type 2 domain-containing protein</fullName>
    </recommendedName>
</protein>
<evidence type="ECO:0000313" key="2">
    <source>
        <dbReference type="EMBL" id="MPN56361.1"/>
    </source>
</evidence>
<dbReference type="AlphaFoldDB" id="A0A645IYF1"/>
<name>A0A645IYF1_9ZZZZ</name>
<dbReference type="InterPro" id="IPR008995">
    <property type="entry name" value="Mo/tungstate-bd_C_term_dom"/>
</dbReference>
<dbReference type="SUPFAM" id="SSF50331">
    <property type="entry name" value="MOP-like"/>
    <property type="match status" value="1"/>
</dbReference>
<gene>
    <name evidence="2" type="ORF">SDC9_204049</name>
</gene>
<dbReference type="GO" id="GO:0022857">
    <property type="term" value="F:transmembrane transporter activity"/>
    <property type="evidence" value="ECO:0007669"/>
    <property type="project" value="InterPro"/>
</dbReference>
<accession>A0A645IYF1</accession>
<dbReference type="Pfam" id="PF08402">
    <property type="entry name" value="TOBE_2"/>
    <property type="match status" value="1"/>
</dbReference>
<dbReference type="InterPro" id="IPR012340">
    <property type="entry name" value="NA-bd_OB-fold"/>
</dbReference>
<dbReference type="EMBL" id="VSSQ01126603">
    <property type="protein sequence ID" value="MPN56361.1"/>
    <property type="molecule type" value="Genomic_DNA"/>
</dbReference>
<feature type="domain" description="Transport-associated OB type 2" evidence="1">
    <location>
        <begin position="32"/>
        <end position="100"/>
    </location>
</feature>
<organism evidence="2">
    <name type="scientific">bioreactor metagenome</name>
    <dbReference type="NCBI Taxonomy" id="1076179"/>
    <lineage>
        <taxon>unclassified sequences</taxon>
        <taxon>metagenomes</taxon>
        <taxon>ecological metagenomes</taxon>
    </lineage>
</organism>
<dbReference type="InterPro" id="IPR013611">
    <property type="entry name" value="Transp-assoc_OB_typ2"/>
</dbReference>
<dbReference type="Gene3D" id="2.40.50.140">
    <property type="entry name" value="Nucleic acid-binding proteins"/>
    <property type="match status" value="1"/>
</dbReference>
<dbReference type="GO" id="GO:0043190">
    <property type="term" value="C:ATP-binding cassette (ABC) transporter complex"/>
    <property type="evidence" value="ECO:0007669"/>
    <property type="project" value="InterPro"/>
</dbReference>
<dbReference type="GO" id="GO:0005524">
    <property type="term" value="F:ATP binding"/>
    <property type="evidence" value="ECO:0007669"/>
    <property type="project" value="InterPro"/>
</dbReference>